<dbReference type="Gene3D" id="2.30.40.10">
    <property type="entry name" value="Urease, subunit C, domain 1"/>
    <property type="match status" value="1"/>
</dbReference>
<evidence type="ECO:0000259" key="1">
    <source>
        <dbReference type="Pfam" id="PF01979"/>
    </source>
</evidence>
<sequence>MDRIITDVNVLYGEELMKKSDYAVWIKNGIVQKVAPEHELPEDLPTTSASGQYMVPGLIDLHVHLMWDGSLNPVETQEKESYEQMVIRAAYNCQKYLHKGVTTVRDVGSVGDISLHIAEGIKRGICKGPNLIACGKTLTMTGGHDPFWASFLDGPQEALKATRQQIYKGAKVIKVSATGGVYGRTEGESVQNSELNYEELKVICDTAHQFGLKVASHAIGREGILNSIEAGVDTIEHGHFLDNELIQKMKDKNIAWIPTLYTYKQNAYVSGIPDYAQAKAREIVKIHGEAFKKFFNKNILVGCGTDAGAPQVKHPAVVEELLQMYELYPDNKEILKTATSNAGKILGHTIGQIKEGYVADFALVKQNPLNNLKNLSKIEQVYKSGEIVHQN</sequence>
<dbReference type="CDD" id="cd01299">
    <property type="entry name" value="Met_dep_hydrolase_A"/>
    <property type="match status" value="1"/>
</dbReference>
<reference evidence="3" key="1">
    <citation type="journal article" date="2019" name="Int. J. Syst. Evol. Microbiol.">
        <title>The Global Catalogue of Microorganisms (GCM) 10K type strain sequencing project: providing services to taxonomists for standard genome sequencing and annotation.</title>
        <authorList>
            <consortium name="The Broad Institute Genomics Platform"/>
            <consortium name="The Broad Institute Genome Sequencing Center for Infectious Disease"/>
            <person name="Wu L."/>
            <person name="Ma J."/>
        </authorList>
    </citation>
    <scope>NUCLEOTIDE SEQUENCE [LARGE SCALE GENOMIC DNA]</scope>
    <source>
        <strain evidence="3">TISTR 1535</strain>
    </source>
</reference>
<dbReference type="Gene3D" id="3.20.20.140">
    <property type="entry name" value="Metal-dependent hydrolases"/>
    <property type="match status" value="1"/>
</dbReference>
<dbReference type="EMBL" id="JBHUNA010000020">
    <property type="protein sequence ID" value="MFD2761150.1"/>
    <property type="molecule type" value="Genomic_DNA"/>
</dbReference>
<dbReference type="InterPro" id="IPR057744">
    <property type="entry name" value="OTAase-like"/>
</dbReference>
<evidence type="ECO:0000313" key="2">
    <source>
        <dbReference type="EMBL" id="MFD2761150.1"/>
    </source>
</evidence>
<organism evidence="2 3">
    <name type="scientific">Lentibacillus juripiscarius</name>
    <dbReference type="NCBI Taxonomy" id="257446"/>
    <lineage>
        <taxon>Bacteria</taxon>
        <taxon>Bacillati</taxon>
        <taxon>Bacillota</taxon>
        <taxon>Bacilli</taxon>
        <taxon>Bacillales</taxon>
        <taxon>Bacillaceae</taxon>
        <taxon>Lentibacillus</taxon>
    </lineage>
</organism>
<dbReference type="PANTHER" id="PTHR43135">
    <property type="entry name" value="ALPHA-D-RIBOSE 1-METHYLPHOSPHONATE 5-TRIPHOSPHATE DIPHOSPHATASE"/>
    <property type="match status" value="1"/>
</dbReference>
<dbReference type="Proteomes" id="UP001597502">
    <property type="component" value="Unassembled WGS sequence"/>
</dbReference>
<dbReference type="InterPro" id="IPR011059">
    <property type="entry name" value="Metal-dep_hydrolase_composite"/>
</dbReference>
<gene>
    <name evidence="2" type="ORF">ACFSUO_09230</name>
</gene>
<dbReference type="Pfam" id="PF01979">
    <property type="entry name" value="Amidohydro_1"/>
    <property type="match status" value="1"/>
</dbReference>
<comment type="caution">
    <text evidence="2">The sequence shown here is derived from an EMBL/GenBank/DDBJ whole genome shotgun (WGS) entry which is preliminary data.</text>
</comment>
<dbReference type="PANTHER" id="PTHR43135:SF3">
    <property type="entry name" value="ALPHA-D-RIBOSE 1-METHYLPHOSPHONATE 5-TRIPHOSPHATE DIPHOSPHATASE"/>
    <property type="match status" value="1"/>
</dbReference>
<dbReference type="InterPro" id="IPR051781">
    <property type="entry name" value="Metallo-dep_Hydrolase"/>
</dbReference>
<protein>
    <submittedName>
        <fullName evidence="2">Amidohydrolase family protein</fullName>
    </submittedName>
</protein>
<dbReference type="SUPFAM" id="SSF51338">
    <property type="entry name" value="Composite domain of metallo-dependent hydrolases"/>
    <property type="match status" value="1"/>
</dbReference>
<dbReference type="RefSeq" id="WP_382393359.1">
    <property type="nucleotide sequence ID" value="NZ_JBHUNA010000020.1"/>
</dbReference>
<evidence type="ECO:0000313" key="3">
    <source>
        <dbReference type="Proteomes" id="UP001597502"/>
    </source>
</evidence>
<name>A0ABW5V6P9_9BACI</name>
<dbReference type="SUPFAM" id="SSF51556">
    <property type="entry name" value="Metallo-dependent hydrolases"/>
    <property type="match status" value="1"/>
</dbReference>
<dbReference type="InterPro" id="IPR006680">
    <property type="entry name" value="Amidohydro-rel"/>
</dbReference>
<accession>A0ABW5V6P9</accession>
<proteinExistence type="predicted"/>
<feature type="domain" description="Amidohydrolase-related" evidence="1">
    <location>
        <begin position="53"/>
        <end position="388"/>
    </location>
</feature>
<dbReference type="InterPro" id="IPR032466">
    <property type="entry name" value="Metal_Hydrolase"/>
</dbReference>
<keyword evidence="3" id="KW-1185">Reference proteome</keyword>